<comment type="catalytic activity">
    <reaction evidence="1">
        <text>7,8-dihydroneopterin = 6-hydroxymethyl-7,8-dihydropterin + glycolaldehyde</text>
        <dbReference type="Rhea" id="RHEA:10540"/>
        <dbReference type="ChEBI" id="CHEBI:17001"/>
        <dbReference type="ChEBI" id="CHEBI:17071"/>
        <dbReference type="ChEBI" id="CHEBI:44841"/>
        <dbReference type="EC" id="4.1.2.25"/>
    </reaction>
</comment>
<gene>
    <name evidence="9" type="ORF">MNBD_ALPHA06-406</name>
</gene>
<comment type="pathway">
    <text evidence="2">Cofactor biosynthesis; tetrahydrofolate biosynthesis; 2-amino-4-hydroxy-6-hydroxymethyl-7,8-dihydropteridine diphosphate from 7,8-dihydroneopterin triphosphate: step 3/4.</text>
</comment>
<dbReference type="NCBIfam" id="TIGR00526">
    <property type="entry name" value="folB_dom"/>
    <property type="match status" value="1"/>
</dbReference>
<evidence type="ECO:0000256" key="7">
    <source>
        <dbReference type="ARBA" id="ARBA00032903"/>
    </source>
</evidence>
<dbReference type="SMART" id="SM00905">
    <property type="entry name" value="FolB"/>
    <property type="match status" value="1"/>
</dbReference>
<dbReference type="SUPFAM" id="SSF55620">
    <property type="entry name" value="Tetrahydrobiopterin biosynthesis enzymes-like"/>
    <property type="match status" value="1"/>
</dbReference>
<proteinExistence type="inferred from homology"/>
<reference evidence="9" key="1">
    <citation type="submission" date="2018-06" db="EMBL/GenBank/DDBJ databases">
        <authorList>
            <person name="Zhirakovskaya E."/>
        </authorList>
    </citation>
    <scope>NUCLEOTIDE SEQUENCE</scope>
</reference>
<evidence type="ECO:0000256" key="2">
    <source>
        <dbReference type="ARBA" id="ARBA00005013"/>
    </source>
</evidence>
<evidence type="ECO:0000256" key="3">
    <source>
        <dbReference type="ARBA" id="ARBA00005708"/>
    </source>
</evidence>
<dbReference type="InterPro" id="IPR006157">
    <property type="entry name" value="FolB_dom"/>
</dbReference>
<comment type="similarity">
    <text evidence="3">Belongs to the DHNA family.</text>
</comment>
<sequence length="118" mass="13191">MNQTRIFLRGYKIMASIGVHPHEHLAKQLIKVDVELELGDTQAPQQDQLTETLNYEQLAELIENLCDQGHVQLIETLVERIATKCLADFAIQAVRVRIEKPGAIAKADAAGVELYQQA</sequence>
<protein>
    <recommendedName>
        <fullName evidence="4">dihydroneopterin aldolase</fullName>
        <ecNumber evidence="4">4.1.2.25</ecNumber>
    </recommendedName>
    <alternativeName>
        <fullName evidence="7">7,8-dihydroneopterin aldolase</fullName>
    </alternativeName>
</protein>
<dbReference type="EMBL" id="UOEE01000276">
    <property type="protein sequence ID" value="VAV99473.1"/>
    <property type="molecule type" value="Genomic_DNA"/>
</dbReference>
<feature type="domain" description="Dihydroneopterin aldolase/epimerase" evidence="8">
    <location>
        <begin position="6"/>
        <end position="116"/>
    </location>
</feature>
<evidence type="ECO:0000259" key="8">
    <source>
        <dbReference type="SMART" id="SM00905"/>
    </source>
</evidence>
<keyword evidence="5" id="KW-0289">Folate biosynthesis</keyword>
<dbReference type="EC" id="4.1.2.25" evidence="4"/>
<keyword evidence="6 9" id="KW-0456">Lyase</keyword>
<dbReference type="Pfam" id="PF02152">
    <property type="entry name" value="FolB"/>
    <property type="match status" value="1"/>
</dbReference>
<dbReference type="InterPro" id="IPR043133">
    <property type="entry name" value="GTP-CH-I_C/QueF"/>
</dbReference>
<dbReference type="GO" id="GO:0046656">
    <property type="term" value="P:folic acid biosynthetic process"/>
    <property type="evidence" value="ECO:0007669"/>
    <property type="project" value="UniProtKB-KW"/>
</dbReference>
<evidence type="ECO:0000256" key="6">
    <source>
        <dbReference type="ARBA" id="ARBA00023239"/>
    </source>
</evidence>
<dbReference type="NCBIfam" id="TIGR00525">
    <property type="entry name" value="folB"/>
    <property type="match status" value="1"/>
</dbReference>
<evidence type="ECO:0000256" key="4">
    <source>
        <dbReference type="ARBA" id="ARBA00013043"/>
    </source>
</evidence>
<organism evidence="9">
    <name type="scientific">hydrothermal vent metagenome</name>
    <dbReference type="NCBI Taxonomy" id="652676"/>
    <lineage>
        <taxon>unclassified sequences</taxon>
        <taxon>metagenomes</taxon>
        <taxon>ecological metagenomes</taxon>
    </lineage>
</organism>
<dbReference type="PANTHER" id="PTHR42844:SF1">
    <property type="entry name" value="DIHYDRONEOPTERIN ALDOLASE 1-RELATED"/>
    <property type="match status" value="1"/>
</dbReference>
<evidence type="ECO:0000313" key="9">
    <source>
        <dbReference type="EMBL" id="VAV99473.1"/>
    </source>
</evidence>
<evidence type="ECO:0000256" key="5">
    <source>
        <dbReference type="ARBA" id="ARBA00022909"/>
    </source>
</evidence>
<dbReference type="Gene3D" id="3.30.1130.10">
    <property type="match status" value="1"/>
</dbReference>
<dbReference type="GO" id="GO:0004150">
    <property type="term" value="F:dihydroneopterin aldolase activity"/>
    <property type="evidence" value="ECO:0007669"/>
    <property type="project" value="UniProtKB-EC"/>
</dbReference>
<dbReference type="PANTHER" id="PTHR42844">
    <property type="entry name" value="DIHYDRONEOPTERIN ALDOLASE 1-RELATED"/>
    <property type="match status" value="1"/>
</dbReference>
<evidence type="ECO:0000256" key="1">
    <source>
        <dbReference type="ARBA" id="ARBA00001353"/>
    </source>
</evidence>
<dbReference type="AlphaFoldDB" id="A0A3B0SSQ0"/>
<name>A0A3B0SSQ0_9ZZZZ</name>
<dbReference type="GO" id="GO:0005737">
    <property type="term" value="C:cytoplasm"/>
    <property type="evidence" value="ECO:0007669"/>
    <property type="project" value="TreeGrafter"/>
</dbReference>
<accession>A0A3B0SSQ0</accession>
<dbReference type="InterPro" id="IPR006156">
    <property type="entry name" value="Dihydroneopterin_aldolase"/>
</dbReference>